<dbReference type="eggNOG" id="COG1045">
    <property type="taxonomic scope" value="Bacteria"/>
</dbReference>
<dbReference type="InterPro" id="IPR042122">
    <property type="entry name" value="Ser_AcTrfase_N_sf"/>
</dbReference>
<dbReference type="HOGENOM" id="CLU_051638_10_0_5"/>
<dbReference type="PANTHER" id="PTHR42811">
    <property type="entry name" value="SERINE ACETYLTRANSFERASE"/>
    <property type="match status" value="1"/>
</dbReference>
<keyword evidence="1" id="KW-0808">Transferase</keyword>
<accession>I4Z479</accession>
<reference evidence="1 2" key="1">
    <citation type="submission" date="2012-02" db="EMBL/GenBank/DDBJ databases">
        <title>Improved High-Quality Draft sequence of Microvirga sp. WSM3557.</title>
        <authorList>
            <consortium name="US DOE Joint Genome Institute"/>
            <person name="Lucas S."/>
            <person name="Han J."/>
            <person name="Lapidus A."/>
            <person name="Cheng J.-F."/>
            <person name="Goodwin L."/>
            <person name="Pitluck S."/>
            <person name="Peters L."/>
            <person name="Zhang X."/>
            <person name="Detter J.C."/>
            <person name="Han C."/>
            <person name="Tapia R."/>
            <person name="Land M."/>
            <person name="Hauser L."/>
            <person name="Kyrpides N."/>
            <person name="Ivanova N."/>
            <person name="Pagani I."/>
            <person name="Brau L."/>
            <person name="Yates R."/>
            <person name="O'Hara G."/>
            <person name="Rui T."/>
            <person name="Howieson J."/>
            <person name="Reeve W."/>
            <person name="Woyke T."/>
        </authorList>
    </citation>
    <scope>NUCLEOTIDE SEQUENCE [LARGE SCALE GENOMIC DNA]</scope>
    <source>
        <strain evidence="1 2">WSM3557</strain>
    </source>
</reference>
<dbReference type="RefSeq" id="WP_009488312.1">
    <property type="nucleotide sequence ID" value="NZ_CP141049.1"/>
</dbReference>
<dbReference type="SUPFAM" id="SSF51161">
    <property type="entry name" value="Trimeric LpxA-like enzymes"/>
    <property type="match status" value="1"/>
</dbReference>
<dbReference type="STRING" id="864069.MicloDRAFT_00000080"/>
<organism evidence="1 2">
    <name type="scientific">Microvirga lotononidis</name>
    <dbReference type="NCBI Taxonomy" id="864069"/>
    <lineage>
        <taxon>Bacteria</taxon>
        <taxon>Pseudomonadati</taxon>
        <taxon>Pseudomonadota</taxon>
        <taxon>Alphaproteobacteria</taxon>
        <taxon>Hyphomicrobiales</taxon>
        <taxon>Methylobacteriaceae</taxon>
        <taxon>Microvirga</taxon>
    </lineage>
</organism>
<gene>
    <name evidence="1" type="ORF">MicloDRAFT_00000080</name>
</gene>
<name>I4Z479_9HYPH</name>
<sequence precursor="true">MSFILATTSSSIAAARRGAKAVPPSLMAMLREDIACGKARDPAARSTLEIVLTFPGVHAIVCHRLANRLWRRGFRFPARLPSWAAGLVMNANIHPGATIVRRFLIHHGTEFVIGKTGEVGDEVTLYHGITLGGTSWAPGKCHPTLDSGVRVGAGCRVGANAVFIEDVPPGLTVVGIPGRIVNGRIDLDHHLMPGPVGDAIASLVDRFSFLELRISRLQRQLAANAPETTISHQGRMQ</sequence>
<dbReference type="PATRIC" id="fig|864069.3.peg.8"/>
<dbReference type="Gene3D" id="1.10.3130.10">
    <property type="entry name" value="serine acetyltransferase, domain 1"/>
    <property type="match status" value="1"/>
</dbReference>
<dbReference type="Gene3D" id="2.160.10.10">
    <property type="entry name" value="Hexapeptide repeat proteins"/>
    <property type="match status" value="2"/>
</dbReference>
<keyword evidence="2" id="KW-1185">Reference proteome</keyword>
<dbReference type="EMBL" id="JH660633">
    <property type="protein sequence ID" value="EIM31021.1"/>
    <property type="molecule type" value="Genomic_DNA"/>
</dbReference>
<proteinExistence type="predicted"/>
<dbReference type="InterPro" id="IPR011004">
    <property type="entry name" value="Trimer_LpxA-like_sf"/>
</dbReference>
<dbReference type="OrthoDB" id="9801456at2"/>
<evidence type="ECO:0000313" key="2">
    <source>
        <dbReference type="Proteomes" id="UP000003947"/>
    </source>
</evidence>
<dbReference type="AlphaFoldDB" id="I4Z479"/>
<dbReference type="GO" id="GO:0016740">
    <property type="term" value="F:transferase activity"/>
    <property type="evidence" value="ECO:0007669"/>
    <property type="project" value="UniProtKB-KW"/>
</dbReference>
<dbReference type="Proteomes" id="UP000003947">
    <property type="component" value="Unassembled WGS sequence"/>
</dbReference>
<evidence type="ECO:0000313" key="1">
    <source>
        <dbReference type="EMBL" id="EIM31021.1"/>
    </source>
</evidence>
<protein>
    <submittedName>
        <fullName evidence="1">Serine acetyltransferase</fullName>
    </submittedName>
</protein>